<dbReference type="EMBL" id="JBIYSL010000005">
    <property type="protein sequence ID" value="MFK0524745.1"/>
    <property type="molecule type" value="Genomic_DNA"/>
</dbReference>
<accession>A0ABW8HYH9</accession>
<dbReference type="Proteomes" id="UP001618531">
    <property type="component" value="Unassembled WGS sequence"/>
</dbReference>
<dbReference type="Pfam" id="PF10844">
    <property type="entry name" value="DUF2577"/>
    <property type="match status" value="1"/>
</dbReference>
<keyword evidence="2" id="KW-1185">Reference proteome</keyword>
<sequence>MLDVIKQAAVAAVEAAGPVKLLEATVLTPPPGLIIQLGLDTKNPIPAEMLIVDEGLTRAVRKIRVASTEEGLESATDQFIRYEDELQAGDKVLVISVQGGQSFYIAAKGVRYGSNA</sequence>
<comment type="caution">
    <text evidence="1">The sequence shown here is derived from an EMBL/GenBank/DDBJ whole genome shotgun (WGS) entry which is preliminary data.</text>
</comment>
<evidence type="ECO:0000313" key="1">
    <source>
        <dbReference type="EMBL" id="MFK0524745.1"/>
    </source>
</evidence>
<dbReference type="RefSeq" id="WP_402877356.1">
    <property type="nucleotide sequence ID" value="NZ_JBIYSL010000005.1"/>
</dbReference>
<name>A0ABW8HYH9_9BACL</name>
<organism evidence="1 2">
    <name type="scientific">Paenibacillus illinoisensis</name>
    <dbReference type="NCBI Taxonomy" id="59845"/>
    <lineage>
        <taxon>Bacteria</taxon>
        <taxon>Bacillati</taxon>
        <taxon>Bacillota</taxon>
        <taxon>Bacilli</taxon>
        <taxon>Bacillales</taxon>
        <taxon>Paenibacillaceae</taxon>
        <taxon>Paenibacillus</taxon>
    </lineage>
</organism>
<gene>
    <name evidence="1" type="ORF">ACINKY_21325</name>
</gene>
<protein>
    <submittedName>
        <fullName evidence="1">DUF2577 family protein</fullName>
    </submittedName>
</protein>
<dbReference type="InterPro" id="IPR022555">
    <property type="entry name" value="DUF2577"/>
</dbReference>
<reference evidence="1 2" key="1">
    <citation type="submission" date="2024-11" db="EMBL/GenBank/DDBJ databases">
        <title>Identification and Characterization of a Novel Fosfomycin Bacillithiol Transferase FosB8 in Paenibacillus illinoisensis.</title>
        <authorList>
            <person name="Lu W."/>
        </authorList>
    </citation>
    <scope>NUCLEOTIDE SEQUENCE [LARGE SCALE GENOMIC DNA]</scope>
    <source>
        <strain evidence="1 2">WP77</strain>
    </source>
</reference>
<evidence type="ECO:0000313" key="2">
    <source>
        <dbReference type="Proteomes" id="UP001618531"/>
    </source>
</evidence>
<proteinExistence type="predicted"/>